<evidence type="ECO:0000313" key="2">
    <source>
        <dbReference type="EMBL" id="SEH50235.1"/>
    </source>
</evidence>
<dbReference type="PANTHER" id="PTHR43685:SF3">
    <property type="entry name" value="SLR2126 PROTEIN"/>
    <property type="match status" value="1"/>
</dbReference>
<keyword evidence="3" id="KW-1185">Reference proteome</keyword>
<dbReference type="OrthoDB" id="9781367at2"/>
<keyword evidence="2" id="KW-0808">Transferase</keyword>
<dbReference type="GO" id="GO:0016740">
    <property type="term" value="F:transferase activity"/>
    <property type="evidence" value="ECO:0007669"/>
    <property type="project" value="UniProtKB-KW"/>
</dbReference>
<dbReference type="SUPFAM" id="SSF53448">
    <property type="entry name" value="Nucleotide-diphospho-sugar transferases"/>
    <property type="match status" value="1"/>
</dbReference>
<name>A0A1H6IUM3_MYCRU</name>
<dbReference type="InterPro" id="IPR029044">
    <property type="entry name" value="Nucleotide-diphossugar_trans"/>
</dbReference>
<dbReference type="PANTHER" id="PTHR43685">
    <property type="entry name" value="GLYCOSYLTRANSFERASE"/>
    <property type="match status" value="1"/>
</dbReference>
<evidence type="ECO:0000259" key="1">
    <source>
        <dbReference type="Pfam" id="PF00535"/>
    </source>
</evidence>
<proteinExistence type="predicted"/>
<reference evidence="3" key="1">
    <citation type="submission" date="2016-10" db="EMBL/GenBank/DDBJ databases">
        <authorList>
            <person name="Varghese N."/>
            <person name="Submissions S."/>
        </authorList>
    </citation>
    <scope>NUCLEOTIDE SEQUENCE [LARGE SCALE GENOMIC DNA]</scope>
    <source>
        <strain evidence="3">DSM 45405</strain>
    </source>
</reference>
<dbReference type="EMBL" id="LT629971">
    <property type="protein sequence ID" value="SEH50235.1"/>
    <property type="molecule type" value="Genomic_DNA"/>
</dbReference>
<accession>A0A1H6IUM3</accession>
<evidence type="ECO:0000313" key="3">
    <source>
        <dbReference type="Proteomes" id="UP000182915"/>
    </source>
</evidence>
<dbReference type="InterPro" id="IPR001173">
    <property type="entry name" value="Glyco_trans_2-like"/>
</dbReference>
<dbReference type="AlphaFoldDB" id="A0A1H6IUM3"/>
<dbReference type="Pfam" id="PF00535">
    <property type="entry name" value="Glycos_transf_2"/>
    <property type="match status" value="1"/>
</dbReference>
<protein>
    <submittedName>
        <fullName evidence="2">Glycosyltransferase, GT2 family</fullName>
    </submittedName>
</protein>
<feature type="domain" description="Glycosyltransferase 2-like" evidence="1">
    <location>
        <begin position="5"/>
        <end position="168"/>
    </location>
</feature>
<dbReference type="RefSeq" id="WP_157897558.1">
    <property type="nucleotide sequence ID" value="NZ_LT629971.1"/>
</dbReference>
<dbReference type="STRING" id="370526.SAMN04489835_0614"/>
<organism evidence="2 3">
    <name type="scientific">Mycolicibacterium rutilum</name>
    <name type="common">Mycobacterium rutilum</name>
    <dbReference type="NCBI Taxonomy" id="370526"/>
    <lineage>
        <taxon>Bacteria</taxon>
        <taxon>Bacillati</taxon>
        <taxon>Actinomycetota</taxon>
        <taxon>Actinomycetes</taxon>
        <taxon>Mycobacteriales</taxon>
        <taxon>Mycobacteriaceae</taxon>
        <taxon>Mycolicibacterium</taxon>
    </lineage>
</organism>
<gene>
    <name evidence="2" type="ORF">SAMN04489835_0614</name>
</gene>
<dbReference type="Gene3D" id="3.90.550.10">
    <property type="entry name" value="Spore Coat Polysaccharide Biosynthesis Protein SpsA, Chain A"/>
    <property type="match status" value="1"/>
</dbReference>
<sequence length="318" mass="35105">MTLDVIIPTRDRPTQLAATLTALTRQTATDFGVVVVDDGGSTPAESAVPPNISANLDIRFLRNDTARGPGPSRNRGIEASSACDIVLIDDDCLAVPQLIERHRAALQRHSSSVSLGPILSPPGQRLAVWNQWDADRLAREYARLADGSLAAAWHHLYTGNVGLRRADFVAVGGFDARFRRQEDMELGYRLGRAGCRFVFDAQAVVFHDSDRTLESWQRIPAASARFDVLMDRLDADSDRLSSVQAELRDKHWALRLVRSLIRTAGGRQHAARAAMRAGRLLHGVRADRAGMAAMSVVWDLTYCEALREAMLDPEWSSR</sequence>
<dbReference type="InterPro" id="IPR050834">
    <property type="entry name" value="Glycosyltransf_2"/>
</dbReference>
<dbReference type="Proteomes" id="UP000182915">
    <property type="component" value="Chromosome I"/>
</dbReference>